<evidence type="ECO:0000313" key="1">
    <source>
        <dbReference type="EMBL" id="CDG38666.1"/>
    </source>
</evidence>
<protein>
    <submittedName>
        <fullName evidence="1">Uncharacterized protein</fullName>
    </submittedName>
</protein>
<sequence>MLNRQTIRPPIISDIISLTSETSRFFVGYAARLSAQAMNLSPDKP</sequence>
<organism evidence="1 2">
    <name type="scientific">Asaia bogorensis</name>
    <dbReference type="NCBI Taxonomy" id="91915"/>
    <lineage>
        <taxon>Bacteria</taxon>
        <taxon>Pseudomonadati</taxon>
        <taxon>Pseudomonadota</taxon>
        <taxon>Alphaproteobacteria</taxon>
        <taxon>Acetobacterales</taxon>
        <taxon>Acetobacteraceae</taxon>
        <taxon>Asaia</taxon>
    </lineage>
</organism>
<comment type="caution">
    <text evidence="1">The sequence shown here is derived from an EMBL/GenBank/DDBJ whole genome shotgun (WGS) entry which is preliminary data.</text>
</comment>
<accession>A0A060QHF7</accession>
<dbReference type="AlphaFoldDB" id="A0A060QHF7"/>
<reference evidence="1 2" key="1">
    <citation type="journal article" date="2014" name="Genome Biol. Evol.">
        <title>Acetic acid bacteria genomes reveal functional traits for adaptation to life in insect guts.</title>
        <authorList>
            <person name="Chouaia B."/>
            <person name="Gaiarsa S."/>
            <person name="Crotti E."/>
            <person name="Comandatore F."/>
            <person name="Degli Esposti M."/>
            <person name="Ricci I."/>
            <person name="Alma A."/>
            <person name="Favia G."/>
            <person name="Bandi C."/>
            <person name="Daffonchio D."/>
        </authorList>
    </citation>
    <scope>NUCLEOTIDE SEQUENCE [LARGE SCALE GENOMIC DNA]</scope>
    <source>
        <strain evidence="1 2">SF2.1</strain>
    </source>
</reference>
<proteinExistence type="predicted"/>
<gene>
    <name evidence="1" type="ORF">ASAP_0621</name>
</gene>
<name>A0A060QHF7_9PROT</name>
<reference evidence="1 2" key="2">
    <citation type="journal article" date="2014" name="PLoS ONE">
        <title>Evolution of mitochondria reconstructed from the energy metabolism of living bacteria.</title>
        <authorList>
            <person name="Degli Esposti M."/>
            <person name="Chouaia B."/>
            <person name="Comandatore F."/>
            <person name="Crotti E."/>
            <person name="Sassera D."/>
            <person name="Lievens P.M."/>
            <person name="Daffonchio D."/>
            <person name="Bandi C."/>
        </authorList>
    </citation>
    <scope>NUCLEOTIDE SEQUENCE [LARGE SCALE GENOMIC DNA]</scope>
    <source>
        <strain evidence="1 2">SF2.1</strain>
    </source>
</reference>
<dbReference type="EMBL" id="CBLX010000004">
    <property type="protein sequence ID" value="CDG38666.1"/>
    <property type="molecule type" value="Genomic_DNA"/>
</dbReference>
<evidence type="ECO:0000313" key="2">
    <source>
        <dbReference type="Proteomes" id="UP000027583"/>
    </source>
</evidence>
<dbReference type="Proteomes" id="UP000027583">
    <property type="component" value="Unassembled WGS sequence"/>
</dbReference>